<feature type="region of interest" description="Disordered" evidence="1">
    <location>
        <begin position="23"/>
        <end position="101"/>
    </location>
</feature>
<reference evidence="2 3" key="1">
    <citation type="submission" date="2017-07" db="EMBL/GenBank/DDBJ databases">
        <title>The genome sequence of Paludifilum halophilum highlights mechanisms for microbial adaptation to high salt environemnts.</title>
        <authorList>
            <person name="Belbahri L."/>
        </authorList>
    </citation>
    <scope>NUCLEOTIDE SEQUENCE [LARGE SCALE GENOMIC DNA]</scope>
    <source>
        <strain evidence="2 3">DSM 102817</strain>
    </source>
</reference>
<gene>
    <name evidence="2" type="ORF">CHM34_09265</name>
</gene>
<keyword evidence="3" id="KW-1185">Reference proteome</keyword>
<protein>
    <submittedName>
        <fullName evidence="2">Uncharacterized protein</fullName>
    </submittedName>
</protein>
<dbReference type="EMBL" id="NOWF01000005">
    <property type="protein sequence ID" value="OYD07660.1"/>
    <property type="molecule type" value="Genomic_DNA"/>
</dbReference>
<dbReference type="RefSeq" id="WP_094264331.1">
    <property type="nucleotide sequence ID" value="NZ_NOWF01000005.1"/>
</dbReference>
<accession>A0A235B5U2</accession>
<sequence length="101" mass="11851">MPKPKNTDGQLRRIVRRIIREELARAQEEGLPPPEPDFSPEPRPDREERPEGPPPPWAVFGSPEPVSERSEGKRHRDWKGPYEPDWELDPPPFMPRKIDRD</sequence>
<dbReference type="Proteomes" id="UP000215459">
    <property type="component" value="Unassembled WGS sequence"/>
</dbReference>
<evidence type="ECO:0000313" key="2">
    <source>
        <dbReference type="EMBL" id="OYD07660.1"/>
    </source>
</evidence>
<comment type="caution">
    <text evidence="2">The sequence shown here is derived from an EMBL/GenBank/DDBJ whole genome shotgun (WGS) entry which is preliminary data.</text>
</comment>
<feature type="compositionally biased region" description="Basic and acidic residues" evidence="1">
    <location>
        <begin position="40"/>
        <end position="51"/>
    </location>
</feature>
<evidence type="ECO:0000313" key="3">
    <source>
        <dbReference type="Proteomes" id="UP000215459"/>
    </source>
</evidence>
<proteinExistence type="predicted"/>
<evidence type="ECO:0000256" key="1">
    <source>
        <dbReference type="SAM" id="MobiDB-lite"/>
    </source>
</evidence>
<dbReference type="AlphaFoldDB" id="A0A235B5U2"/>
<organism evidence="2 3">
    <name type="scientific">Paludifilum halophilum</name>
    <dbReference type="NCBI Taxonomy" id="1642702"/>
    <lineage>
        <taxon>Bacteria</taxon>
        <taxon>Bacillati</taxon>
        <taxon>Bacillota</taxon>
        <taxon>Bacilli</taxon>
        <taxon>Bacillales</taxon>
        <taxon>Thermoactinomycetaceae</taxon>
        <taxon>Paludifilum</taxon>
    </lineage>
</organism>
<name>A0A235B5U2_9BACL</name>